<dbReference type="GeneID" id="4321551"/>
<dbReference type="AlphaFoldDB" id="Q0CJL7"/>
<dbReference type="GO" id="GO:0016926">
    <property type="term" value="P:protein desumoylation"/>
    <property type="evidence" value="ECO:0007669"/>
    <property type="project" value="TreeGrafter"/>
</dbReference>
<proteinExistence type="inferred from homology"/>
<feature type="region of interest" description="Disordered" evidence="5">
    <location>
        <begin position="616"/>
        <end position="645"/>
    </location>
</feature>
<dbReference type="GO" id="GO:0016929">
    <property type="term" value="F:deSUMOylase activity"/>
    <property type="evidence" value="ECO:0007669"/>
    <property type="project" value="TreeGrafter"/>
</dbReference>
<feature type="region of interest" description="Disordered" evidence="5">
    <location>
        <begin position="282"/>
        <end position="302"/>
    </location>
</feature>
<dbReference type="eggNOG" id="KOG0778">
    <property type="taxonomic scope" value="Eukaryota"/>
</dbReference>
<accession>Q0CJL7</accession>
<sequence length="910" mass="100403">MAGVFATRQPEMEDVIMQDASLLSADTPRAGMDDSSYVYDPMDISPIPTQPRTRISPRFGFASSSINAPAPLSRVGFAARSSHQLGAPRAPVPPIRSTFIKPLQRFSPNSRARTTTGHFGLNNQTNSWAKPAILNTRLPSTRDSSFTSLNTNHSTFDRKSFSFDSFTTFGTADTTSRKRSIDEDIQIRSPTSEEDNRLSTKYRRVSINQFPESAILAQSTKVVESRPAEPALPVHVSPPSTDLSAAAPSSNLQFVAPVTLHSPGHVAYGNIPGMWPEQSPMPLNSHLTSTANPGDSAHTSNALAHSTSPAFVPAAHNDAEVPSTTTSTLAKFFSACEKYSMAIVNHFKSVTETVSTYAGSVGRRAAGLFQRRVPRPARRSPRASPTRVNLHALPAGQRRQIRDNQRRRERGSPAAEEFPFPDLTIDFPTFPVGGPSSTTAARPSSPSVTPPSHRHISTGFSKERRQPRGTTRTGVMKHGQRKQSSRCEQKLSVLGPVSPKKKSPNVNPKVSPNLKRRIGLINRRNPEQARRAIMLQKALRTSKFDPSTTLRTRAIAASALQKESPARPPASEPLEQVAQPTPVQVEQKAPKRKKVQFDSPLVRIIPESDLVPEIAPFLHPSPDSKHAGDEQKPSDVSTEQKENVPPAEIKVEIEPEDASTVYPWLNPDFLPLGRPVSAVRLFAAPKPLPPGRTESIYAKEWKKIEEEIKKEQRPARIRPEGPAVRPLPRNWARRVADAMAQPSNRQIATTLAGDPLTKRDLATCYTPMAWLNDEVINAYMALIVDYLRRTHGNAGRHDKPRFHAFNSFFFSSLRDKGYQGVRRWASRAKIGGENLLNVDVVFVPVHNSAHWTLIVVKPSERTIEHFDSLGSLSPRHVKLIKDWLKNELGGAIRGGGVGRPPLRIPPTRQR</sequence>
<dbReference type="SUPFAM" id="SSF54001">
    <property type="entry name" value="Cysteine proteinases"/>
    <property type="match status" value="1"/>
</dbReference>
<feature type="compositionally biased region" description="Basic residues" evidence="5">
    <location>
        <begin position="372"/>
        <end position="381"/>
    </location>
</feature>
<gene>
    <name evidence="7" type="ORF">ATEG_06117</name>
</gene>
<dbReference type="HOGENOM" id="CLU_278476_0_0_1"/>
<dbReference type="Proteomes" id="UP000007963">
    <property type="component" value="Unassembled WGS sequence"/>
</dbReference>
<evidence type="ECO:0000256" key="3">
    <source>
        <dbReference type="ARBA" id="ARBA00022801"/>
    </source>
</evidence>
<protein>
    <recommendedName>
        <fullName evidence="6">Ubiquitin-like protease family profile domain-containing protein</fullName>
    </recommendedName>
</protein>
<dbReference type="MEROPS" id="C48.A19"/>
<evidence type="ECO:0000256" key="1">
    <source>
        <dbReference type="ARBA" id="ARBA00005234"/>
    </source>
</evidence>
<evidence type="ECO:0000256" key="5">
    <source>
        <dbReference type="SAM" id="MobiDB-lite"/>
    </source>
</evidence>
<dbReference type="GO" id="GO:0006508">
    <property type="term" value="P:proteolysis"/>
    <property type="evidence" value="ECO:0007669"/>
    <property type="project" value="UniProtKB-KW"/>
</dbReference>
<dbReference type="RefSeq" id="XP_001215295.1">
    <property type="nucleotide sequence ID" value="XM_001215295.1"/>
</dbReference>
<feature type="compositionally biased region" description="Low complexity" evidence="5">
    <location>
        <begin position="435"/>
        <end position="451"/>
    </location>
</feature>
<evidence type="ECO:0000256" key="2">
    <source>
        <dbReference type="ARBA" id="ARBA00022670"/>
    </source>
</evidence>
<dbReference type="OMA" id="TTKSIWD"/>
<dbReference type="PANTHER" id="PTHR12606">
    <property type="entry name" value="SENTRIN/SUMO-SPECIFIC PROTEASE"/>
    <property type="match status" value="1"/>
</dbReference>
<organism evidence="7 8">
    <name type="scientific">Aspergillus terreus (strain NIH 2624 / FGSC A1156)</name>
    <dbReference type="NCBI Taxonomy" id="341663"/>
    <lineage>
        <taxon>Eukaryota</taxon>
        <taxon>Fungi</taxon>
        <taxon>Dikarya</taxon>
        <taxon>Ascomycota</taxon>
        <taxon>Pezizomycotina</taxon>
        <taxon>Eurotiomycetes</taxon>
        <taxon>Eurotiomycetidae</taxon>
        <taxon>Eurotiales</taxon>
        <taxon>Aspergillaceae</taxon>
        <taxon>Aspergillus</taxon>
        <taxon>Aspergillus subgen. Circumdati</taxon>
    </lineage>
</organism>
<dbReference type="InterPro" id="IPR003653">
    <property type="entry name" value="Peptidase_C48_C"/>
</dbReference>
<evidence type="ECO:0000256" key="4">
    <source>
        <dbReference type="ARBA" id="ARBA00022807"/>
    </source>
</evidence>
<keyword evidence="2" id="KW-0645">Protease</keyword>
<evidence type="ECO:0000313" key="8">
    <source>
        <dbReference type="Proteomes" id="UP000007963"/>
    </source>
</evidence>
<dbReference type="PROSITE" id="PS50600">
    <property type="entry name" value="ULP_PROTEASE"/>
    <property type="match status" value="1"/>
</dbReference>
<name>Q0CJL7_ASPTN</name>
<reference evidence="8" key="1">
    <citation type="submission" date="2005-09" db="EMBL/GenBank/DDBJ databases">
        <title>Annotation of the Aspergillus terreus NIH2624 genome.</title>
        <authorList>
            <person name="Birren B.W."/>
            <person name="Lander E.S."/>
            <person name="Galagan J.E."/>
            <person name="Nusbaum C."/>
            <person name="Devon K."/>
            <person name="Henn M."/>
            <person name="Ma L.-J."/>
            <person name="Jaffe D.B."/>
            <person name="Butler J."/>
            <person name="Alvarez P."/>
            <person name="Gnerre S."/>
            <person name="Grabherr M."/>
            <person name="Kleber M."/>
            <person name="Mauceli E.W."/>
            <person name="Brockman W."/>
            <person name="Rounsley S."/>
            <person name="Young S.K."/>
            <person name="LaButti K."/>
            <person name="Pushparaj V."/>
            <person name="DeCaprio D."/>
            <person name="Crawford M."/>
            <person name="Koehrsen M."/>
            <person name="Engels R."/>
            <person name="Montgomery P."/>
            <person name="Pearson M."/>
            <person name="Howarth C."/>
            <person name="Larson L."/>
            <person name="Luoma S."/>
            <person name="White J."/>
            <person name="Alvarado L."/>
            <person name="Kodira C.D."/>
            <person name="Zeng Q."/>
            <person name="Oleary S."/>
            <person name="Yandava C."/>
            <person name="Denning D.W."/>
            <person name="Nierman W.C."/>
            <person name="Milne T."/>
            <person name="Madden K."/>
        </authorList>
    </citation>
    <scope>NUCLEOTIDE SEQUENCE [LARGE SCALE GENOMIC DNA]</scope>
    <source>
        <strain evidence="8">NIH 2624 / FGSC A1156</strain>
    </source>
</reference>
<dbReference type="InterPro" id="IPR038765">
    <property type="entry name" value="Papain-like_cys_pep_sf"/>
</dbReference>
<keyword evidence="3" id="KW-0378">Hydrolase</keyword>
<feature type="region of interest" description="Disordered" evidence="5">
    <location>
        <begin position="369"/>
        <end position="512"/>
    </location>
</feature>
<dbReference type="STRING" id="341663.Q0CJL7"/>
<dbReference type="OrthoDB" id="1939479at2759"/>
<dbReference type="Gene3D" id="3.40.395.10">
    <property type="entry name" value="Adenoviral Proteinase, Chain A"/>
    <property type="match status" value="1"/>
</dbReference>
<dbReference type="Pfam" id="PF02902">
    <property type="entry name" value="Peptidase_C48"/>
    <property type="match status" value="1"/>
</dbReference>
<feature type="region of interest" description="Disordered" evidence="5">
    <location>
        <begin position="559"/>
        <end position="592"/>
    </location>
</feature>
<dbReference type="VEuPathDB" id="FungiDB:ATEG_06117"/>
<dbReference type="GO" id="GO:0005634">
    <property type="term" value="C:nucleus"/>
    <property type="evidence" value="ECO:0007669"/>
    <property type="project" value="TreeGrafter"/>
</dbReference>
<evidence type="ECO:0000259" key="6">
    <source>
        <dbReference type="PROSITE" id="PS50600"/>
    </source>
</evidence>
<feature type="domain" description="Ubiquitin-like protease family profile" evidence="6">
    <location>
        <begin position="754"/>
        <end position="910"/>
    </location>
</feature>
<evidence type="ECO:0000313" key="7">
    <source>
        <dbReference type="EMBL" id="EAU33878.1"/>
    </source>
</evidence>
<keyword evidence="4" id="KW-0788">Thiol protease</keyword>
<comment type="similarity">
    <text evidence="1">Belongs to the peptidase C48 family.</text>
</comment>
<dbReference type="PANTHER" id="PTHR12606:SF141">
    <property type="entry name" value="GH15225P-RELATED"/>
    <property type="match status" value="1"/>
</dbReference>
<feature type="compositionally biased region" description="Basic and acidic residues" evidence="5">
    <location>
        <begin position="622"/>
        <end position="642"/>
    </location>
</feature>
<dbReference type="EMBL" id="CH476601">
    <property type="protein sequence ID" value="EAU33878.1"/>
    <property type="molecule type" value="Genomic_DNA"/>
</dbReference>